<reference evidence="5 6" key="1">
    <citation type="journal article" date="2009" name="Genome Res.">
        <title>Complete genome of the cellulolytic thermophile Acidothermus cellulolyticus 11B provides insights into its ecophysiological and evolutionary adaptations.</title>
        <authorList>
            <person name="Barabote R.D."/>
            <person name="Xie G."/>
            <person name="Leu D.H."/>
            <person name="Normand P."/>
            <person name="Necsulea A."/>
            <person name="Daubin V."/>
            <person name="Medigue C."/>
            <person name="Adney W.S."/>
            <person name="Xu X.C."/>
            <person name="Lapidus A."/>
            <person name="Parales R.E."/>
            <person name="Detter C."/>
            <person name="Pujic P."/>
            <person name="Bruce D."/>
            <person name="Lavire C."/>
            <person name="Challacombe J.F."/>
            <person name="Brettin T.S."/>
            <person name="Berry A.M."/>
        </authorList>
    </citation>
    <scope>NUCLEOTIDE SEQUENCE [LARGE SCALE GENOMIC DNA]</scope>
    <source>
        <strain evidence="6">ATCC 43068 / DSM 8971 / 11B</strain>
    </source>
</reference>
<keyword evidence="1" id="KW-0645">Protease</keyword>
<dbReference type="InterPro" id="IPR027065">
    <property type="entry name" value="Lon_Prtase"/>
</dbReference>
<feature type="active site" evidence="1">
    <location>
        <position position="334"/>
    </location>
</feature>
<comment type="similarity">
    <text evidence="1">Belongs to the peptidase S16 family.</text>
</comment>
<dbReference type="GO" id="GO:0030163">
    <property type="term" value="P:protein catabolic process"/>
    <property type="evidence" value="ECO:0007669"/>
    <property type="project" value="InterPro"/>
</dbReference>
<evidence type="ECO:0000313" key="5">
    <source>
        <dbReference type="EMBL" id="ABK52249.1"/>
    </source>
</evidence>
<dbReference type="Pfam" id="PF05362">
    <property type="entry name" value="Lon_C"/>
    <property type="match status" value="1"/>
</dbReference>
<dbReference type="InterPro" id="IPR008269">
    <property type="entry name" value="Lon_proteolytic"/>
</dbReference>
<dbReference type="GO" id="GO:0004176">
    <property type="term" value="F:ATP-dependent peptidase activity"/>
    <property type="evidence" value="ECO:0007669"/>
    <property type="project" value="UniProtKB-UniRule"/>
</dbReference>
<dbReference type="Proteomes" id="UP000008221">
    <property type="component" value="Chromosome"/>
</dbReference>
<dbReference type="InterPro" id="IPR001478">
    <property type="entry name" value="PDZ"/>
</dbReference>
<dbReference type="EMBL" id="CP000481">
    <property type="protein sequence ID" value="ABK52249.1"/>
    <property type="molecule type" value="Genomic_DNA"/>
</dbReference>
<dbReference type="SUPFAM" id="SSF54211">
    <property type="entry name" value="Ribosomal protein S5 domain 2-like"/>
    <property type="match status" value="1"/>
</dbReference>
<proteinExistence type="inferred from homology"/>
<feature type="transmembrane region" description="Helical" evidence="2">
    <location>
        <begin position="44"/>
        <end position="63"/>
    </location>
</feature>
<dbReference type="Gene3D" id="3.30.230.10">
    <property type="match status" value="1"/>
</dbReference>
<sequence length="394" mass="41287">MPATADSSPAHRSFLLGELIAGRSTRCRRRWIAQYARNVRREQLTFWVCGVLLVVLGAVGWQMPVPYVRLAPGPVGDTLGTVPKVFGSSSDKPVISITGHPTEATSGHLYLVTVDEYGGPGEDLSLGDVLVGWWRKSDAVLPIRLVYPPSATRQQVQQQAAEQMDVSQEDAKVAALRYLGYPVQPGVEISEILANSSIKGKAQPGDVILRVDDARVRNADELLAVLRTHHVGDHVTLHVNRYGTPVDIPAVLGKPLTGSTVPSIGIQVIDSYTQPFRIDIQLSGVGGPSAGLAFALGIVDKLGAGNLTGGKSIAATGTIDLDGNVGAIGGVQQKMVAAKDAGATVFLLPKDNCGEAVPAAPSGLRLVPVTTLTDAVNALRTLDAGETPPSCPAG</sequence>
<dbReference type="STRING" id="351607.Acel_0475"/>
<dbReference type="GO" id="GO:0006508">
    <property type="term" value="P:proteolysis"/>
    <property type="evidence" value="ECO:0007669"/>
    <property type="project" value="UniProtKB-KW"/>
</dbReference>
<keyword evidence="1" id="KW-0720">Serine protease</keyword>
<keyword evidence="6" id="KW-1185">Reference proteome</keyword>
<dbReference type="InParanoid" id="A0LS39"/>
<accession>A0LS39</accession>
<evidence type="ECO:0000259" key="4">
    <source>
        <dbReference type="PROSITE" id="PS51786"/>
    </source>
</evidence>
<dbReference type="GO" id="GO:0005524">
    <property type="term" value="F:ATP binding"/>
    <property type="evidence" value="ECO:0007669"/>
    <property type="project" value="InterPro"/>
</dbReference>
<keyword evidence="2" id="KW-0812">Transmembrane</keyword>
<organism evidence="5 6">
    <name type="scientific">Acidothermus cellulolyticus (strain ATCC 43068 / DSM 8971 / 11B)</name>
    <dbReference type="NCBI Taxonomy" id="351607"/>
    <lineage>
        <taxon>Bacteria</taxon>
        <taxon>Bacillati</taxon>
        <taxon>Actinomycetota</taxon>
        <taxon>Actinomycetes</taxon>
        <taxon>Acidothermales</taxon>
        <taxon>Acidothermaceae</taxon>
        <taxon>Acidothermus</taxon>
    </lineage>
</organism>
<keyword evidence="2" id="KW-0472">Membrane</keyword>
<evidence type="ECO:0000259" key="3">
    <source>
        <dbReference type="PROSITE" id="PS50106"/>
    </source>
</evidence>
<gene>
    <name evidence="5" type="ordered locus">Acel_0475</name>
</gene>
<dbReference type="InterPro" id="IPR014721">
    <property type="entry name" value="Ribsml_uS5_D2-typ_fold_subgr"/>
</dbReference>
<dbReference type="PROSITE" id="PS50106">
    <property type="entry name" value="PDZ"/>
    <property type="match status" value="1"/>
</dbReference>
<dbReference type="EC" id="3.4.21.53" evidence="1"/>
<dbReference type="PANTHER" id="PTHR10046">
    <property type="entry name" value="ATP DEPENDENT LON PROTEASE FAMILY MEMBER"/>
    <property type="match status" value="1"/>
</dbReference>
<dbReference type="InterPro" id="IPR020568">
    <property type="entry name" value="Ribosomal_Su5_D2-typ_SF"/>
</dbReference>
<keyword evidence="1" id="KW-0378">Hydrolase</keyword>
<evidence type="ECO:0000313" key="6">
    <source>
        <dbReference type="Proteomes" id="UP000008221"/>
    </source>
</evidence>
<dbReference type="InterPro" id="IPR036034">
    <property type="entry name" value="PDZ_sf"/>
</dbReference>
<feature type="domain" description="PDZ" evidence="3">
    <location>
        <begin position="163"/>
        <end position="243"/>
    </location>
</feature>
<evidence type="ECO:0000256" key="2">
    <source>
        <dbReference type="SAM" id="Phobius"/>
    </source>
</evidence>
<dbReference type="HOGENOM" id="CLU_042037_1_0_11"/>
<protein>
    <recommendedName>
        <fullName evidence="1">endopeptidase La</fullName>
        <ecNumber evidence="1">3.4.21.53</ecNumber>
    </recommendedName>
</protein>
<dbReference type="eggNOG" id="COG3480">
    <property type="taxonomic scope" value="Bacteria"/>
</dbReference>
<dbReference type="SMART" id="SM00228">
    <property type="entry name" value="PDZ"/>
    <property type="match status" value="1"/>
</dbReference>
<evidence type="ECO:0000256" key="1">
    <source>
        <dbReference type="PROSITE-ProRule" id="PRU01122"/>
    </source>
</evidence>
<dbReference type="Pfam" id="PF13180">
    <property type="entry name" value="PDZ_2"/>
    <property type="match status" value="1"/>
</dbReference>
<dbReference type="PROSITE" id="PS51786">
    <property type="entry name" value="LON_PROTEOLYTIC"/>
    <property type="match status" value="1"/>
</dbReference>
<feature type="domain" description="Lon proteolytic" evidence="4">
    <location>
        <begin position="283"/>
        <end position="382"/>
    </location>
</feature>
<dbReference type="KEGG" id="ace:Acel_0475"/>
<comment type="catalytic activity">
    <reaction evidence="1">
        <text>Hydrolysis of proteins in presence of ATP.</text>
        <dbReference type="EC" id="3.4.21.53"/>
    </reaction>
</comment>
<dbReference type="SUPFAM" id="SSF50156">
    <property type="entry name" value="PDZ domain-like"/>
    <property type="match status" value="1"/>
</dbReference>
<dbReference type="MEROPS" id="S16.012"/>
<dbReference type="AlphaFoldDB" id="A0LS39"/>
<dbReference type="Gene3D" id="2.30.42.10">
    <property type="match status" value="1"/>
</dbReference>
<dbReference type="GO" id="GO:0004252">
    <property type="term" value="F:serine-type endopeptidase activity"/>
    <property type="evidence" value="ECO:0007669"/>
    <property type="project" value="UniProtKB-UniRule"/>
</dbReference>
<feature type="active site" evidence="1">
    <location>
        <position position="289"/>
    </location>
</feature>
<keyword evidence="2" id="KW-1133">Transmembrane helix</keyword>
<name>A0LS39_ACIC1</name>